<dbReference type="CDD" id="cd07185">
    <property type="entry name" value="OmpA_C-like"/>
    <property type="match status" value="1"/>
</dbReference>
<dbReference type="InterPro" id="IPR050330">
    <property type="entry name" value="Bact_OuterMem_StrucFunc"/>
</dbReference>
<dbReference type="Pfam" id="PF00691">
    <property type="entry name" value="OmpA"/>
    <property type="match status" value="1"/>
</dbReference>
<dbReference type="InterPro" id="IPR036737">
    <property type="entry name" value="OmpA-like_sf"/>
</dbReference>
<protein>
    <submittedName>
        <fullName evidence="6">OmpA family protein</fullName>
    </submittedName>
</protein>
<gene>
    <name evidence="6" type="ORF">C4532_12085</name>
</gene>
<dbReference type="PANTHER" id="PTHR30329:SF21">
    <property type="entry name" value="LIPOPROTEIN YIAD-RELATED"/>
    <property type="match status" value="1"/>
</dbReference>
<evidence type="ECO:0000256" key="3">
    <source>
        <dbReference type="ARBA" id="ARBA00023237"/>
    </source>
</evidence>
<dbReference type="AlphaFoldDB" id="A0A419EW52"/>
<dbReference type="PRINTS" id="PR01021">
    <property type="entry name" value="OMPADOMAIN"/>
</dbReference>
<accession>A0A419EW52</accession>
<dbReference type="PANTHER" id="PTHR30329">
    <property type="entry name" value="STATOR ELEMENT OF FLAGELLAR MOTOR COMPLEX"/>
    <property type="match status" value="1"/>
</dbReference>
<dbReference type="GO" id="GO:0009279">
    <property type="term" value="C:cell outer membrane"/>
    <property type="evidence" value="ECO:0007669"/>
    <property type="project" value="UniProtKB-SubCell"/>
</dbReference>
<dbReference type="Pfam" id="PF13488">
    <property type="entry name" value="Gly-zipper_Omp"/>
    <property type="match status" value="1"/>
</dbReference>
<dbReference type="PROSITE" id="PS01068">
    <property type="entry name" value="OMPA_1"/>
    <property type="match status" value="1"/>
</dbReference>
<dbReference type="PROSITE" id="PS51257">
    <property type="entry name" value="PROKAR_LIPOPROTEIN"/>
    <property type="match status" value="1"/>
</dbReference>
<evidence type="ECO:0000259" key="5">
    <source>
        <dbReference type="PROSITE" id="PS51123"/>
    </source>
</evidence>
<evidence type="ECO:0000313" key="6">
    <source>
        <dbReference type="EMBL" id="RJP68708.1"/>
    </source>
</evidence>
<evidence type="ECO:0000256" key="2">
    <source>
        <dbReference type="ARBA" id="ARBA00023136"/>
    </source>
</evidence>
<dbReference type="InterPro" id="IPR006690">
    <property type="entry name" value="OMPA-like_CS"/>
</dbReference>
<organism evidence="6 7">
    <name type="scientific">Candidatus Abyssobacteria bacterium SURF_17</name>
    <dbReference type="NCBI Taxonomy" id="2093361"/>
    <lineage>
        <taxon>Bacteria</taxon>
        <taxon>Pseudomonadati</taxon>
        <taxon>Candidatus Hydrogenedentota</taxon>
        <taxon>Candidatus Abyssobacteria</taxon>
    </lineage>
</organism>
<dbReference type="InterPro" id="IPR006665">
    <property type="entry name" value="OmpA-like"/>
</dbReference>
<evidence type="ECO:0000256" key="1">
    <source>
        <dbReference type="ARBA" id="ARBA00004442"/>
    </source>
</evidence>
<reference evidence="6 7" key="1">
    <citation type="journal article" date="2017" name="ISME J.">
        <title>Energy and carbon metabolisms in a deep terrestrial subsurface fluid microbial community.</title>
        <authorList>
            <person name="Momper L."/>
            <person name="Jungbluth S.P."/>
            <person name="Lee M.D."/>
            <person name="Amend J.P."/>
        </authorList>
    </citation>
    <scope>NUCLEOTIDE SEQUENCE [LARGE SCALE GENOMIC DNA]</scope>
    <source>
        <strain evidence="6">SURF_17</strain>
    </source>
</reference>
<dbReference type="SUPFAM" id="SSF103088">
    <property type="entry name" value="OmpA-like"/>
    <property type="match status" value="1"/>
</dbReference>
<evidence type="ECO:0000256" key="4">
    <source>
        <dbReference type="PROSITE-ProRule" id="PRU00473"/>
    </source>
</evidence>
<evidence type="ECO:0000313" key="7">
    <source>
        <dbReference type="Proteomes" id="UP000285961"/>
    </source>
</evidence>
<keyword evidence="2 4" id="KW-0472">Membrane</keyword>
<dbReference type="PROSITE" id="PS51123">
    <property type="entry name" value="OMPA_2"/>
    <property type="match status" value="1"/>
</dbReference>
<name>A0A419EW52_9BACT</name>
<feature type="domain" description="OmpA-like" evidence="5">
    <location>
        <begin position="91"/>
        <end position="208"/>
    </location>
</feature>
<dbReference type="Gene3D" id="3.30.1330.60">
    <property type="entry name" value="OmpA-like domain"/>
    <property type="match status" value="1"/>
</dbReference>
<dbReference type="Proteomes" id="UP000285961">
    <property type="component" value="Unassembled WGS sequence"/>
</dbReference>
<comment type="caution">
    <text evidence="6">The sequence shown here is derived from an EMBL/GenBank/DDBJ whole genome shotgun (WGS) entry which is preliminary data.</text>
</comment>
<comment type="subcellular location">
    <subcellularLocation>
        <location evidence="1">Cell outer membrane</location>
    </subcellularLocation>
</comment>
<keyword evidence="3" id="KW-0998">Cell outer membrane</keyword>
<dbReference type="InterPro" id="IPR039567">
    <property type="entry name" value="Gly-zipper"/>
</dbReference>
<proteinExistence type="predicted"/>
<dbReference type="InterPro" id="IPR006664">
    <property type="entry name" value="OMP_bac"/>
</dbReference>
<sequence>MKVFKLITIIVVTVLLLVSCADTPKWQTGAAAGGGIGAVTGAVIGHQSGREIEGALIGGAVGAVAGGLIGAQLDKQQAELSQVAEVQRPSEEELVVIMHDQVLFDVNEYTLKPGSEDNLAKVADVIIKYPDFNILVEGHTDSTGSDTYNQWLSEKRAESVASFLVSRGIDGMRVQTIGYGETRPVATNDTPEGRQQNRRVEIHITPRQA</sequence>
<dbReference type="EMBL" id="QZKI01000089">
    <property type="protein sequence ID" value="RJP68708.1"/>
    <property type="molecule type" value="Genomic_DNA"/>
</dbReference>
<dbReference type="PRINTS" id="PR01023">
    <property type="entry name" value="NAFLGMOTY"/>
</dbReference>